<protein>
    <submittedName>
        <fullName evidence="2">Uncharacterized protein</fullName>
    </submittedName>
</protein>
<keyword evidence="3" id="KW-1185">Reference proteome</keyword>
<evidence type="ECO:0000313" key="2">
    <source>
        <dbReference type="EMBL" id="MRX63271.1"/>
    </source>
</evidence>
<dbReference type="Proteomes" id="UP000443153">
    <property type="component" value="Unassembled WGS sequence"/>
</dbReference>
<keyword evidence="1" id="KW-1133">Transmembrane helix</keyword>
<evidence type="ECO:0000256" key="1">
    <source>
        <dbReference type="SAM" id="Phobius"/>
    </source>
</evidence>
<keyword evidence="1" id="KW-0812">Transmembrane</keyword>
<name>A0A6I2MHC7_9FLAO</name>
<proteinExistence type="predicted"/>
<comment type="caution">
    <text evidence="2">The sequence shown here is derived from an EMBL/GenBank/DDBJ whole genome shotgun (WGS) entry which is preliminary data.</text>
</comment>
<dbReference type="RefSeq" id="WP_154363908.1">
    <property type="nucleotide sequence ID" value="NZ_WKJH01000002.1"/>
</dbReference>
<dbReference type="OrthoDB" id="766141at2"/>
<gene>
    <name evidence="2" type="ORF">GJ691_03715</name>
</gene>
<accession>A0A6I2MHC7</accession>
<reference evidence="2 3" key="1">
    <citation type="submission" date="2019-11" db="EMBL/GenBank/DDBJ databases">
        <title>Maribacter lutea sp. nov., a marine bacterium isolated from intertidal sand.</title>
        <authorList>
            <person name="Liu A."/>
        </authorList>
    </citation>
    <scope>NUCLEOTIDE SEQUENCE [LARGE SCALE GENOMIC DNA]</scope>
    <source>
        <strain evidence="2 3">RZ05</strain>
    </source>
</reference>
<dbReference type="AlphaFoldDB" id="A0A6I2MHC7"/>
<evidence type="ECO:0000313" key="3">
    <source>
        <dbReference type="Proteomes" id="UP000443153"/>
    </source>
</evidence>
<dbReference type="EMBL" id="WKJH01000002">
    <property type="protein sequence ID" value="MRX63271.1"/>
    <property type="molecule type" value="Genomic_DNA"/>
</dbReference>
<keyword evidence="1" id="KW-0472">Membrane</keyword>
<feature type="transmembrane region" description="Helical" evidence="1">
    <location>
        <begin position="104"/>
        <end position="130"/>
    </location>
</feature>
<organism evidence="2 3">
    <name type="scientific">Maribacter luteus</name>
    <dbReference type="NCBI Taxonomy" id="2594478"/>
    <lineage>
        <taxon>Bacteria</taxon>
        <taxon>Pseudomonadati</taxon>
        <taxon>Bacteroidota</taxon>
        <taxon>Flavobacteriia</taxon>
        <taxon>Flavobacteriales</taxon>
        <taxon>Flavobacteriaceae</taxon>
        <taxon>Maribacter</taxon>
    </lineage>
</organism>
<sequence>MSRLRIGFRSVFKKKYEIELFDFLLENTDEFNIPFTGLDLWNSKKSDIKVLQVEKRIEYFHFMYIPIFPIGKIWTLRKKDGKLYDINSVKYKIESRIKKTNYPIYTFSFPILIFLSISTYLLITYGKFYYRDYKSKKSKQEKILVLKEKLNKLNPPFYLIINQNKSPSKSFRRVDSIVDEVYYLSKLPKKLDTFTTSTLDNVFYSTFAQNKLVRSKISKNNLDTLISNINEFRAKRLVNILTKDELEAPKLEIDFHIHGLSIINNGKPITFEGYIENNNLNNQWVFPKDSLLLTGKRIDASYIAKKNGDTSNLTLLFTDSQKSYKYQVIGTYINSQGTIAFIDKSIKKLN</sequence>